<dbReference type="PANTHER" id="PTHR47823:SF9">
    <property type="entry name" value="CHROMOSOME UNDETERMINED SCAFFOLD_10, WHOLE GENOME SHOTGUN SEQUENCE"/>
    <property type="match status" value="1"/>
</dbReference>
<comment type="caution">
    <text evidence="6">The sequence shown here is derived from an EMBL/GenBank/DDBJ whole genome shotgun (WGS) entry which is preliminary data.</text>
</comment>
<accession>A0ABP0PFK0</accession>
<comment type="subcellular location">
    <subcellularLocation>
        <location evidence="1">Membrane</location>
        <topology evidence="1">Multi-pass membrane protein</topology>
    </subcellularLocation>
</comment>
<evidence type="ECO:0000256" key="1">
    <source>
        <dbReference type="ARBA" id="ARBA00004141"/>
    </source>
</evidence>
<reference evidence="6 7" key="1">
    <citation type="submission" date="2024-02" db="EMBL/GenBank/DDBJ databases">
        <authorList>
            <person name="Chen Y."/>
            <person name="Shah S."/>
            <person name="Dougan E. K."/>
            <person name="Thang M."/>
            <person name="Chan C."/>
        </authorList>
    </citation>
    <scope>NUCLEOTIDE SEQUENCE [LARGE SCALE GENOMIC DNA]</scope>
</reference>
<feature type="domain" description="Ion transport" evidence="5">
    <location>
        <begin position="3"/>
        <end position="243"/>
    </location>
</feature>
<evidence type="ECO:0000256" key="2">
    <source>
        <dbReference type="ARBA" id="ARBA00022692"/>
    </source>
</evidence>
<evidence type="ECO:0000259" key="5">
    <source>
        <dbReference type="Pfam" id="PF00520"/>
    </source>
</evidence>
<dbReference type="Pfam" id="PF00520">
    <property type="entry name" value="Ion_trans"/>
    <property type="match status" value="1"/>
</dbReference>
<evidence type="ECO:0000256" key="3">
    <source>
        <dbReference type="ARBA" id="ARBA00022989"/>
    </source>
</evidence>
<evidence type="ECO:0000313" key="6">
    <source>
        <dbReference type="EMBL" id="CAK9074506.1"/>
    </source>
</evidence>
<dbReference type="PANTHER" id="PTHR47823">
    <property type="entry name" value="ION_TRANS DOMAIN-CONTAINING PROTEIN"/>
    <property type="match status" value="1"/>
</dbReference>
<evidence type="ECO:0000313" key="7">
    <source>
        <dbReference type="Proteomes" id="UP001642464"/>
    </source>
</evidence>
<sequence length="410" mass="47213">MAACVFYDLLVIPLYAFTLPRSVLWDVLDWLIQIYWNLDFAVSFLTGFYDEGTLVFSLLRIAMHYAKTWMLFDLSLISMDWAFRAMEWSNESELQNIMWSRSLRMLRFLRLMRMLRMVKLRRINEVFQEFFTSQASTLYYSLFSSLIHLCVLNHLVACAWFAVSHVHSENWVTDLGLQDDSMEYQYLTCLNWAFAQLGVGSSPAKATNVVEMAYCIFVAFRSLITSSTLISTVSNLMAGLSKIKEDENTEFRLLRCYMSQNNISAQLAQKITHFLQYQWPVWPLRRAQWVHLEAASEADLLGKLLGYFGTVVVVESADMDVPLLELLSPQLHGELQFARFEKELCKLQVVHDLVFEGADRQVVHILQRVSQDAVKNNVVAAADVIFLAGNHAASAYLKLSGDLTYCYERP</sequence>
<dbReference type="Proteomes" id="UP001642464">
    <property type="component" value="Unassembled WGS sequence"/>
</dbReference>
<gene>
    <name evidence="6" type="ORF">SCF082_LOCUS36271</name>
</gene>
<evidence type="ECO:0000256" key="4">
    <source>
        <dbReference type="ARBA" id="ARBA00023136"/>
    </source>
</evidence>
<dbReference type="InterPro" id="IPR005821">
    <property type="entry name" value="Ion_trans_dom"/>
</dbReference>
<keyword evidence="3" id="KW-1133">Transmembrane helix</keyword>
<protein>
    <submittedName>
        <fullName evidence="6">Cyclic nucleotide-gated cation channel subunit A (Cyclic nucleotide-gated ion channel subunit A) (CNG channel)</fullName>
    </submittedName>
</protein>
<keyword evidence="7" id="KW-1185">Reference proteome</keyword>
<name>A0ABP0PFK0_9DINO</name>
<dbReference type="Gene3D" id="1.10.287.70">
    <property type="match status" value="1"/>
</dbReference>
<keyword evidence="2" id="KW-0812">Transmembrane</keyword>
<dbReference type="EMBL" id="CAXAMM010035558">
    <property type="protein sequence ID" value="CAK9074506.1"/>
    <property type="molecule type" value="Genomic_DNA"/>
</dbReference>
<dbReference type="SUPFAM" id="SSF81324">
    <property type="entry name" value="Voltage-gated potassium channels"/>
    <property type="match status" value="1"/>
</dbReference>
<keyword evidence="4" id="KW-0472">Membrane</keyword>
<proteinExistence type="predicted"/>
<organism evidence="6 7">
    <name type="scientific">Durusdinium trenchii</name>
    <dbReference type="NCBI Taxonomy" id="1381693"/>
    <lineage>
        <taxon>Eukaryota</taxon>
        <taxon>Sar</taxon>
        <taxon>Alveolata</taxon>
        <taxon>Dinophyceae</taxon>
        <taxon>Suessiales</taxon>
        <taxon>Symbiodiniaceae</taxon>
        <taxon>Durusdinium</taxon>
    </lineage>
</organism>